<dbReference type="InterPro" id="IPR002068">
    <property type="entry name" value="A-crystallin/Hsp20_dom"/>
</dbReference>
<organism evidence="7">
    <name type="scientific">Cyrtorhinus lividipennis</name>
    <dbReference type="NCBI Taxonomy" id="1032904"/>
    <lineage>
        <taxon>Eukaryota</taxon>
        <taxon>Metazoa</taxon>
        <taxon>Ecdysozoa</taxon>
        <taxon>Arthropoda</taxon>
        <taxon>Hexapoda</taxon>
        <taxon>Insecta</taxon>
        <taxon>Pterygota</taxon>
        <taxon>Neoptera</taxon>
        <taxon>Paraneoptera</taxon>
        <taxon>Hemiptera</taxon>
        <taxon>Heteroptera</taxon>
        <taxon>Panheteroptera</taxon>
        <taxon>Cimicomorpha</taxon>
        <taxon>Miridae</taxon>
        <taxon>Orthotylini</taxon>
        <taxon>Cyrtorhinus</taxon>
    </lineage>
</organism>
<dbReference type="Pfam" id="PF00011">
    <property type="entry name" value="HSP20"/>
    <property type="match status" value="1"/>
</dbReference>
<dbReference type="Gene3D" id="2.60.40.790">
    <property type="match status" value="1"/>
</dbReference>
<dbReference type="GO" id="GO:0042026">
    <property type="term" value="P:protein refolding"/>
    <property type="evidence" value="ECO:0007669"/>
    <property type="project" value="TreeGrafter"/>
</dbReference>
<dbReference type="GO" id="GO:0009408">
    <property type="term" value="P:response to heat"/>
    <property type="evidence" value="ECO:0007669"/>
    <property type="project" value="UniProtKB-ARBA"/>
</dbReference>
<sequence>MSLLPLLLHNHSMLNEQQCSPTLSDLYHQNFGLGLENESLPARAIWNIPALRAGYLRPWRHTADVDSGVSTIKSDDNEFTVGLDVTHFKPEELTVKVDDRGYLVVEGKHEERSDEHGFIARQFTRRYELPDDVVVDSIKSNLSSDGVLTLQAAKKPKPSTTGREIKIIRTNLPAVNGDKETNGMKMDKK</sequence>
<accession>A0A346THM9</accession>
<keyword evidence="3" id="KW-0479">Metal-binding</keyword>
<dbReference type="GO" id="GO:0051082">
    <property type="term" value="F:unfolded protein binding"/>
    <property type="evidence" value="ECO:0007669"/>
    <property type="project" value="TreeGrafter"/>
</dbReference>
<evidence type="ECO:0000256" key="5">
    <source>
        <dbReference type="RuleBase" id="RU003616"/>
    </source>
</evidence>
<dbReference type="CDD" id="cd06526">
    <property type="entry name" value="metazoan_ACD"/>
    <property type="match status" value="1"/>
</dbReference>
<evidence type="ECO:0000256" key="2">
    <source>
        <dbReference type="PIRNR" id="PIRNR036514"/>
    </source>
</evidence>
<dbReference type="PRINTS" id="PR00299">
    <property type="entry name" value="ACRYSTALLIN"/>
</dbReference>
<dbReference type="SUPFAM" id="SSF49764">
    <property type="entry name" value="HSP20-like chaperones"/>
    <property type="match status" value="1"/>
</dbReference>
<dbReference type="InterPro" id="IPR008978">
    <property type="entry name" value="HSP20-like_chaperone"/>
</dbReference>
<comment type="similarity">
    <text evidence="2 4 5">Belongs to the small heat shock protein (HSP20) family.</text>
</comment>
<dbReference type="AlphaFoldDB" id="A0A346THM9"/>
<evidence type="ECO:0000256" key="4">
    <source>
        <dbReference type="PROSITE-ProRule" id="PRU00285"/>
    </source>
</evidence>
<keyword evidence="1 7" id="KW-0346">Stress response</keyword>
<reference evidence="7" key="1">
    <citation type="submission" date="2017-10" db="EMBL/GenBank/DDBJ databases">
        <title>Expression of heat shock protein genes in two different heat tolerant mirid predators - Tytthus chinensis (Stal) and Cyrtorhinus lividipennis Reuter (Hemiptera, Miridae).</title>
        <authorList>
            <person name="Wang G.Y."/>
        </authorList>
    </citation>
    <scope>NUCLEOTIDE SEQUENCE</scope>
</reference>
<dbReference type="GO" id="GO:0005634">
    <property type="term" value="C:nucleus"/>
    <property type="evidence" value="ECO:0007669"/>
    <property type="project" value="TreeGrafter"/>
</dbReference>
<dbReference type="PANTHER" id="PTHR45640:SF13">
    <property type="entry name" value="HEAT SHOCK PROTEIN 22-RELATED"/>
    <property type="match status" value="1"/>
</dbReference>
<name>A0A346THM9_9HEMI</name>
<dbReference type="InterPro" id="IPR001436">
    <property type="entry name" value="Alpha-crystallin/sHSP_animal"/>
</dbReference>
<proteinExistence type="evidence at transcript level"/>
<dbReference type="InterPro" id="IPR055269">
    <property type="entry name" value="Alpha-crystallin/HSP_16"/>
</dbReference>
<feature type="domain" description="SHSP" evidence="6">
    <location>
        <begin position="60"/>
        <end position="171"/>
    </location>
</feature>
<dbReference type="PIRSF" id="PIRSF036514">
    <property type="entry name" value="Sm_HSP_B1"/>
    <property type="match status" value="1"/>
</dbReference>
<dbReference type="EMBL" id="MG265906">
    <property type="protein sequence ID" value="AXU24962.1"/>
    <property type="molecule type" value="mRNA"/>
</dbReference>
<dbReference type="GO" id="GO:0046872">
    <property type="term" value="F:metal ion binding"/>
    <property type="evidence" value="ECO:0007669"/>
    <property type="project" value="UniProtKB-KW"/>
</dbReference>
<keyword evidence="3" id="KW-0862">Zinc</keyword>
<dbReference type="PANTHER" id="PTHR45640">
    <property type="entry name" value="HEAT SHOCK PROTEIN HSP-12.2-RELATED"/>
    <property type="match status" value="1"/>
</dbReference>
<dbReference type="PROSITE" id="PS01031">
    <property type="entry name" value="SHSP"/>
    <property type="match status" value="1"/>
</dbReference>
<feature type="binding site" evidence="3">
    <location>
        <position position="111"/>
    </location>
    <ligand>
        <name>Zn(2+)</name>
        <dbReference type="ChEBI" id="CHEBI:29105"/>
        <label>1</label>
    </ligand>
</feature>
<evidence type="ECO:0000256" key="3">
    <source>
        <dbReference type="PIRSR" id="PIRSR036514-1"/>
    </source>
</evidence>
<feature type="binding site" evidence="3">
    <location>
        <position position="109"/>
    </location>
    <ligand>
        <name>Zn(2+)</name>
        <dbReference type="ChEBI" id="CHEBI:29105"/>
        <label>1</label>
    </ligand>
</feature>
<evidence type="ECO:0000313" key="7">
    <source>
        <dbReference type="EMBL" id="AXU24962.1"/>
    </source>
</evidence>
<feature type="binding site" evidence="3">
    <location>
        <position position="116"/>
    </location>
    <ligand>
        <name>Zn(2+)</name>
        <dbReference type="ChEBI" id="CHEBI:29105"/>
        <label>1</label>
    </ligand>
</feature>
<protein>
    <submittedName>
        <fullName evidence="7">Heat shock protein 20-1</fullName>
    </submittedName>
</protein>
<evidence type="ECO:0000259" key="6">
    <source>
        <dbReference type="PROSITE" id="PS01031"/>
    </source>
</evidence>
<evidence type="ECO:0000256" key="1">
    <source>
        <dbReference type="ARBA" id="ARBA00023016"/>
    </source>
</evidence>
<dbReference type="GO" id="GO:0005737">
    <property type="term" value="C:cytoplasm"/>
    <property type="evidence" value="ECO:0007669"/>
    <property type="project" value="TreeGrafter"/>
</dbReference>